<protein>
    <submittedName>
        <fullName evidence="3">Uncharacterized protein</fullName>
    </submittedName>
</protein>
<accession>A0ABD1LGA6</accession>
<dbReference type="AlphaFoldDB" id="A0ABD1LGA6"/>
<evidence type="ECO:0000256" key="2">
    <source>
        <dbReference type="SAM" id="Phobius"/>
    </source>
</evidence>
<evidence type="ECO:0000313" key="3">
    <source>
        <dbReference type="EMBL" id="KAL2322552.1"/>
    </source>
</evidence>
<keyword evidence="2" id="KW-0472">Membrane</keyword>
<gene>
    <name evidence="3" type="ORF">Fmac_026931</name>
</gene>
<dbReference type="Proteomes" id="UP001603857">
    <property type="component" value="Unassembled WGS sequence"/>
</dbReference>
<evidence type="ECO:0000313" key="4">
    <source>
        <dbReference type="Proteomes" id="UP001603857"/>
    </source>
</evidence>
<keyword evidence="2" id="KW-1133">Transmembrane helix</keyword>
<proteinExistence type="predicted"/>
<keyword evidence="4" id="KW-1185">Reference proteome</keyword>
<organism evidence="3 4">
    <name type="scientific">Flemingia macrophylla</name>
    <dbReference type="NCBI Taxonomy" id="520843"/>
    <lineage>
        <taxon>Eukaryota</taxon>
        <taxon>Viridiplantae</taxon>
        <taxon>Streptophyta</taxon>
        <taxon>Embryophyta</taxon>
        <taxon>Tracheophyta</taxon>
        <taxon>Spermatophyta</taxon>
        <taxon>Magnoliopsida</taxon>
        <taxon>eudicotyledons</taxon>
        <taxon>Gunneridae</taxon>
        <taxon>Pentapetalae</taxon>
        <taxon>rosids</taxon>
        <taxon>fabids</taxon>
        <taxon>Fabales</taxon>
        <taxon>Fabaceae</taxon>
        <taxon>Papilionoideae</taxon>
        <taxon>50 kb inversion clade</taxon>
        <taxon>NPAAA clade</taxon>
        <taxon>indigoferoid/millettioid clade</taxon>
        <taxon>Phaseoleae</taxon>
        <taxon>Flemingia</taxon>
    </lineage>
</organism>
<feature type="transmembrane region" description="Helical" evidence="2">
    <location>
        <begin position="154"/>
        <end position="174"/>
    </location>
</feature>
<comment type="caution">
    <text evidence="3">The sequence shown here is derived from an EMBL/GenBank/DDBJ whole genome shotgun (WGS) entry which is preliminary data.</text>
</comment>
<evidence type="ECO:0000256" key="1">
    <source>
        <dbReference type="SAM" id="Coils"/>
    </source>
</evidence>
<dbReference type="EMBL" id="JBGMDY010000009">
    <property type="protein sequence ID" value="KAL2322552.1"/>
    <property type="molecule type" value="Genomic_DNA"/>
</dbReference>
<name>A0ABD1LGA6_9FABA</name>
<keyword evidence="1" id="KW-0175">Coiled coil</keyword>
<feature type="coiled-coil region" evidence="1">
    <location>
        <begin position="11"/>
        <end position="139"/>
    </location>
</feature>
<sequence>MEDENSSPSALEVLERENAWRKEEIEELQREIVSLRCEAAELKSEVSAAEGAGTEAAILREVWEDRESTIAFLEREVQALKQTNAESEMRVRGLERKVGVLEVRESHERSKRVRVEEEVRDKEREIQDLKQIIHDLERARVVGVDNDDQLGLGFVWPVVAAGCGVVVAVFYFCFRKRRPNKGNWTLPLPVELHNASLHSLFYYTNPPSHTIHA</sequence>
<keyword evidence="2" id="KW-0812">Transmembrane</keyword>
<reference evidence="3 4" key="1">
    <citation type="submission" date="2024-08" db="EMBL/GenBank/DDBJ databases">
        <title>Insights into the chromosomal genome structure of Flemingia macrophylla.</title>
        <authorList>
            <person name="Ding Y."/>
            <person name="Zhao Y."/>
            <person name="Bi W."/>
            <person name="Wu M."/>
            <person name="Zhao G."/>
            <person name="Gong Y."/>
            <person name="Li W."/>
            <person name="Zhang P."/>
        </authorList>
    </citation>
    <scope>NUCLEOTIDE SEQUENCE [LARGE SCALE GENOMIC DNA]</scope>
    <source>
        <strain evidence="3">DYQJB</strain>
        <tissue evidence="3">Leaf</tissue>
    </source>
</reference>